<evidence type="ECO:0000256" key="1">
    <source>
        <dbReference type="ARBA" id="ARBA00004651"/>
    </source>
</evidence>
<dbReference type="PANTHER" id="PTHR28259">
    <property type="entry name" value="FLUORIDE EXPORT PROTEIN 1-RELATED"/>
    <property type="match status" value="1"/>
</dbReference>
<keyword evidence="10" id="KW-0406">Ion transport</keyword>
<keyword evidence="4 10" id="KW-1133">Transmembrane helix</keyword>
<dbReference type="Proteomes" id="UP000247569">
    <property type="component" value="Unassembled WGS sequence"/>
</dbReference>
<evidence type="ECO:0000313" key="11">
    <source>
        <dbReference type="EMBL" id="PXX54739.1"/>
    </source>
</evidence>
<dbReference type="Pfam" id="PF02537">
    <property type="entry name" value="CRCB"/>
    <property type="match status" value="1"/>
</dbReference>
<evidence type="ECO:0000256" key="9">
    <source>
        <dbReference type="ARBA" id="ARBA00049940"/>
    </source>
</evidence>
<comment type="catalytic activity">
    <reaction evidence="8">
        <text>fluoride(in) = fluoride(out)</text>
        <dbReference type="Rhea" id="RHEA:76159"/>
        <dbReference type="ChEBI" id="CHEBI:17051"/>
    </reaction>
    <physiologicalReaction direction="left-to-right" evidence="8">
        <dbReference type="Rhea" id="RHEA:76160"/>
    </physiologicalReaction>
</comment>
<evidence type="ECO:0000256" key="5">
    <source>
        <dbReference type="ARBA" id="ARBA00023136"/>
    </source>
</evidence>
<keyword evidence="2 10" id="KW-1003">Cell membrane</keyword>
<evidence type="ECO:0000256" key="7">
    <source>
        <dbReference type="ARBA" id="ARBA00035120"/>
    </source>
</evidence>
<feature type="transmembrane region" description="Helical" evidence="10">
    <location>
        <begin position="62"/>
        <end position="84"/>
    </location>
</feature>
<evidence type="ECO:0000256" key="8">
    <source>
        <dbReference type="ARBA" id="ARBA00035585"/>
    </source>
</evidence>
<feature type="binding site" evidence="10">
    <location>
        <position position="107"/>
    </location>
    <ligand>
        <name>Na(+)</name>
        <dbReference type="ChEBI" id="CHEBI:29101"/>
        <note>structural</note>
    </ligand>
</feature>
<evidence type="ECO:0000256" key="10">
    <source>
        <dbReference type="HAMAP-Rule" id="MF_00454"/>
    </source>
</evidence>
<dbReference type="HAMAP" id="MF_00454">
    <property type="entry name" value="FluC"/>
    <property type="match status" value="1"/>
</dbReference>
<dbReference type="GO" id="GO:0005886">
    <property type="term" value="C:plasma membrane"/>
    <property type="evidence" value="ECO:0007669"/>
    <property type="project" value="UniProtKB-SubCell"/>
</dbReference>
<keyword evidence="3 10" id="KW-0812">Transmembrane</keyword>
<keyword evidence="6 10" id="KW-0407">Ion channel</keyword>
<sequence length="163" mass="17323">MHIDPRHDLCVDSDIDIHNPDQRGELAHTHGTVLGVIAAGGALGALARDGLTLAWPTPTGGFPWAVFMINVAGSFLLGLLMVVITEIRPAHPLVRPFLGVGVLGGFTTFSTYANDIRALLHPDTIVVAVVYLLATLLAALAATTLAMKLARTAARLTQREMVR</sequence>
<feature type="binding site" evidence="10">
    <location>
        <position position="104"/>
    </location>
    <ligand>
        <name>Na(+)</name>
        <dbReference type="ChEBI" id="CHEBI:29101"/>
        <note>structural</note>
    </ligand>
</feature>
<name>A0A318JS17_9NOCA</name>
<dbReference type="InterPro" id="IPR003691">
    <property type="entry name" value="FluC"/>
</dbReference>
<dbReference type="GO" id="GO:0062054">
    <property type="term" value="F:fluoride channel activity"/>
    <property type="evidence" value="ECO:0007669"/>
    <property type="project" value="UniProtKB-UniRule"/>
</dbReference>
<evidence type="ECO:0000256" key="6">
    <source>
        <dbReference type="ARBA" id="ARBA00023303"/>
    </source>
</evidence>
<feature type="transmembrane region" description="Helical" evidence="10">
    <location>
        <begin position="96"/>
        <end position="113"/>
    </location>
</feature>
<comment type="caution">
    <text evidence="11">The sequence shown here is derived from an EMBL/GenBank/DDBJ whole genome shotgun (WGS) entry which is preliminary data.</text>
</comment>
<dbReference type="PANTHER" id="PTHR28259:SF1">
    <property type="entry name" value="FLUORIDE EXPORT PROTEIN 1-RELATED"/>
    <property type="match status" value="1"/>
</dbReference>
<proteinExistence type="inferred from homology"/>
<feature type="transmembrane region" description="Helical" evidence="10">
    <location>
        <begin position="125"/>
        <end position="147"/>
    </location>
</feature>
<comment type="similarity">
    <text evidence="7 10">Belongs to the fluoride channel Fluc/FEX (TC 1.A.43) family.</text>
</comment>
<gene>
    <name evidence="10" type="primary">fluC</name>
    <name evidence="10" type="synonym">crcB</name>
    <name evidence="11" type="ORF">DFR70_12333</name>
</gene>
<evidence type="ECO:0000256" key="2">
    <source>
        <dbReference type="ARBA" id="ARBA00022475"/>
    </source>
</evidence>
<keyword evidence="10" id="KW-0915">Sodium</keyword>
<keyword evidence="12" id="KW-1185">Reference proteome</keyword>
<reference evidence="11 12" key="1">
    <citation type="submission" date="2018-05" db="EMBL/GenBank/DDBJ databases">
        <title>Genomic Encyclopedia of Type Strains, Phase IV (KMG-IV): sequencing the most valuable type-strain genomes for metagenomic binning, comparative biology and taxonomic classification.</title>
        <authorList>
            <person name="Goeker M."/>
        </authorList>
    </citation>
    <scope>NUCLEOTIDE SEQUENCE [LARGE SCALE GENOMIC DNA]</scope>
    <source>
        <strain evidence="11 12">DSM 44704</strain>
    </source>
</reference>
<keyword evidence="10" id="KW-0813">Transport</keyword>
<evidence type="ECO:0000256" key="3">
    <source>
        <dbReference type="ARBA" id="ARBA00022692"/>
    </source>
</evidence>
<dbReference type="RefSeq" id="WP_246003210.1">
    <property type="nucleotide sequence ID" value="NZ_QJKF01000023.1"/>
</dbReference>
<dbReference type="GO" id="GO:0046872">
    <property type="term" value="F:metal ion binding"/>
    <property type="evidence" value="ECO:0007669"/>
    <property type="project" value="UniProtKB-KW"/>
</dbReference>
<dbReference type="EMBL" id="QJKF01000023">
    <property type="protein sequence ID" value="PXX54739.1"/>
    <property type="molecule type" value="Genomic_DNA"/>
</dbReference>
<keyword evidence="5 10" id="KW-0472">Membrane</keyword>
<comment type="subcellular location">
    <subcellularLocation>
        <location evidence="1 10">Cell membrane</location>
        <topology evidence="1 10">Multi-pass membrane protein</topology>
    </subcellularLocation>
</comment>
<comment type="function">
    <text evidence="9 10">Fluoride-specific ion channel. Important for reducing fluoride concentration in the cell, thus reducing its toxicity.</text>
</comment>
<evidence type="ECO:0000256" key="4">
    <source>
        <dbReference type="ARBA" id="ARBA00022989"/>
    </source>
</evidence>
<organism evidence="11 12">
    <name type="scientific">Nocardia tenerifensis</name>
    <dbReference type="NCBI Taxonomy" id="228006"/>
    <lineage>
        <taxon>Bacteria</taxon>
        <taxon>Bacillati</taxon>
        <taxon>Actinomycetota</taxon>
        <taxon>Actinomycetes</taxon>
        <taxon>Mycobacteriales</taxon>
        <taxon>Nocardiaceae</taxon>
        <taxon>Nocardia</taxon>
    </lineage>
</organism>
<evidence type="ECO:0000313" key="12">
    <source>
        <dbReference type="Proteomes" id="UP000247569"/>
    </source>
</evidence>
<protein>
    <recommendedName>
        <fullName evidence="10">Fluoride-specific ion channel FluC</fullName>
    </recommendedName>
</protein>
<keyword evidence="10" id="KW-0479">Metal-binding</keyword>
<accession>A0A318JS17</accession>
<dbReference type="AlphaFoldDB" id="A0A318JS17"/>
<comment type="activity regulation">
    <text evidence="10">Na(+) is not transported, but it plays an essential structural role and its presence is essential for fluoride channel function.</text>
</comment>
<dbReference type="GO" id="GO:0140114">
    <property type="term" value="P:cellular detoxification of fluoride"/>
    <property type="evidence" value="ECO:0007669"/>
    <property type="project" value="UniProtKB-UniRule"/>
</dbReference>